<evidence type="ECO:0000313" key="3">
    <source>
        <dbReference type="Proteomes" id="UP000447434"/>
    </source>
</evidence>
<reference evidence="3" key="1">
    <citation type="journal article" date="2020" name="Nat. Commun.">
        <title>Genome sequence of the cluster root forming white lupin.</title>
        <authorList>
            <person name="Hufnagel B."/>
            <person name="Marques A."/>
            <person name="Soriano A."/>
            <person name="Marques L."/>
            <person name="Divol F."/>
            <person name="Doumas P."/>
            <person name="Sallet E."/>
            <person name="Mancinotti D."/>
            <person name="Carrere S."/>
            <person name="Marande W."/>
            <person name="Arribat S."/>
            <person name="Keller J."/>
            <person name="Huneau C."/>
            <person name="Blein T."/>
            <person name="Aime D."/>
            <person name="Laguerre M."/>
            <person name="Taylor J."/>
            <person name="Schubert V."/>
            <person name="Nelson M."/>
            <person name="Geu-Flores F."/>
            <person name="Crespi M."/>
            <person name="Gallardo-Guerrero K."/>
            <person name="Delaux P.-M."/>
            <person name="Salse J."/>
            <person name="Berges H."/>
            <person name="Guyot R."/>
            <person name="Gouzy J."/>
            <person name="Peret B."/>
        </authorList>
    </citation>
    <scope>NUCLEOTIDE SEQUENCE [LARGE SCALE GENOMIC DNA]</scope>
    <source>
        <strain evidence="3">cv. Amiga</strain>
    </source>
</reference>
<keyword evidence="1" id="KW-0472">Membrane</keyword>
<keyword evidence="3" id="KW-1185">Reference proteome</keyword>
<dbReference type="Gene3D" id="1.10.472.10">
    <property type="entry name" value="Cyclin-like"/>
    <property type="match status" value="1"/>
</dbReference>
<keyword evidence="1" id="KW-0812">Transmembrane</keyword>
<organism evidence="2 3">
    <name type="scientific">Lupinus albus</name>
    <name type="common">White lupine</name>
    <name type="synonym">Lupinus termis</name>
    <dbReference type="NCBI Taxonomy" id="3870"/>
    <lineage>
        <taxon>Eukaryota</taxon>
        <taxon>Viridiplantae</taxon>
        <taxon>Streptophyta</taxon>
        <taxon>Embryophyta</taxon>
        <taxon>Tracheophyta</taxon>
        <taxon>Spermatophyta</taxon>
        <taxon>Magnoliopsida</taxon>
        <taxon>eudicotyledons</taxon>
        <taxon>Gunneridae</taxon>
        <taxon>Pentapetalae</taxon>
        <taxon>rosids</taxon>
        <taxon>fabids</taxon>
        <taxon>Fabales</taxon>
        <taxon>Fabaceae</taxon>
        <taxon>Papilionoideae</taxon>
        <taxon>50 kb inversion clade</taxon>
        <taxon>genistoids sensu lato</taxon>
        <taxon>core genistoids</taxon>
        <taxon>Genisteae</taxon>
        <taxon>Lupinus</taxon>
    </lineage>
</organism>
<evidence type="ECO:0000313" key="2">
    <source>
        <dbReference type="EMBL" id="KAE9590670.1"/>
    </source>
</evidence>
<comment type="caution">
    <text evidence="2">The sequence shown here is derived from an EMBL/GenBank/DDBJ whole genome shotgun (WGS) entry which is preliminary data.</text>
</comment>
<proteinExistence type="predicted"/>
<dbReference type="EMBL" id="WOCE01000020">
    <property type="protein sequence ID" value="KAE9590670.1"/>
    <property type="molecule type" value="Genomic_DNA"/>
</dbReference>
<protein>
    <submittedName>
        <fullName evidence="2">Putative cyclin</fullName>
    </submittedName>
</protein>
<dbReference type="OrthoDB" id="1743455at2759"/>
<keyword evidence="1" id="KW-1133">Transmembrane helix</keyword>
<name>A0A6A4NMY1_LUPAL</name>
<dbReference type="SUPFAM" id="SSF47954">
    <property type="entry name" value="Cyclin-like"/>
    <property type="match status" value="1"/>
</dbReference>
<accession>A0A6A4NMY1</accession>
<dbReference type="AlphaFoldDB" id="A0A6A4NMY1"/>
<sequence>MGSIPEFLIPTFMEVEAISHYLEIESSFMPEPTFYTNPANLKIRKLAVSIIAKHWTSQNTDAFVPYLAMNYFDRFASRNPDSVIYLSLFFCCFHIIYFINYLFLNSLLNSGFVKDAKVPLVAICCLTLASKMRTKSFSLDMIPVNFFLKKLCCGTKTMSNFLIDTKIP</sequence>
<dbReference type="Proteomes" id="UP000447434">
    <property type="component" value="Chromosome 20"/>
</dbReference>
<evidence type="ECO:0000256" key="1">
    <source>
        <dbReference type="SAM" id="Phobius"/>
    </source>
</evidence>
<feature type="transmembrane region" description="Helical" evidence="1">
    <location>
        <begin position="83"/>
        <end position="104"/>
    </location>
</feature>
<gene>
    <name evidence="2" type="ORF">Lalb_Chr20g0110121</name>
</gene>
<dbReference type="InterPro" id="IPR036915">
    <property type="entry name" value="Cyclin-like_sf"/>
</dbReference>